<keyword evidence="2" id="KW-1133">Transmembrane helix</keyword>
<evidence type="ECO:0000256" key="2">
    <source>
        <dbReference type="SAM" id="Phobius"/>
    </source>
</evidence>
<evidence type="ECO:0000256" key="3">
    <source>
        <dbReference type="SAM" id="SignalP"/>
    </source>
</evidence>
<dbReference type="EMBL" id="JAWWNJ010000182">
    <property type="protein sequence ID" value="KAK6974621.1"/>
    <property type="molecule type" value="Genomic_DNA"/>
</dbReference>
<feature type="compositionally biased region" description="Basic and acidic residues" evidence="1">
    <location>
        <begin position="349"/>
        <end position="362"/>
    </location>
</feature>
<feature type="signal peptide" evidence="3">
    <location>
        <begin position="1"/>
        <end position="17"/>
    </location>
</feature>
<keyword evidence="2" id="KW-0812">Transmembrane</keyword>
<accession>A0AAV9Z8D4</accession>
<dbReference type="Proteomes" id="UP001362999">
    <property type="component" value="Unassembled WGS sequence"/>
</dbReference>
<keyword evidence="5" id="KW-1185">Reference proteome</keyword>
<feature type="compositionally biased region" description="Acidic residues" evidence="1">
    <location>
        <begin position="169"/>
        <end position="180"/>
    </location>
</feature>
<feature type="transmembrane region" description="Helical" evidence="2">
    <location>
        <begin position="247"/>
        <end position="270"/>
    </location>
</feature>
<evidence type="ECO:0000313" key="5">
    <source>
        <dbReference type="Proteomes" id="UP001362999"/>
    </source>
</evidence>
<feature type="compositionally biased region" description="Polar residues" evidence="1">
    <location>
        <begin position="328"/>
        <end position="337"/>
    </location>
</feature>
<dbReference type="Gene3D" id="2.60.120.260">
    <property type="entry name" value="Galactose-binding domain-like"/>
    <property type="match status" value="1"/>
</dbReference>
<organism evidence="4 5">
    <name type="scientific">Favolaschia claudopus</name>
    <dbReference type="NCBI Taxonomy" id="2862362"/>
    <lineage>
        <taxon>Eukaryota</taxon>
        <taxon>Fungi</taxon>
        <taxon>Dikarya</taxon>
        <taxon>Basidiomycota</taxon>
        <taxon>Agaricomycotina</taxon>
        <taxon>Agaricomycetes</taxon>
        <taxon>Agaricomycetidae</taxon>
        <taxon>Agaricales</taxon>
        <taxon>Marasmiineae</taxon>
        <taxon>Mycenaceae</taxon>
        <taxon>Favolaschia</taxon>
    </lineage>
</organism>
<reference evidence="4 5" key="1">
    <citation type="journal article" date="2024" name="J Genomics">
        <title>Draft genome sequencing and assembly of Favolaschia claudopus CIRM-BRFM 2984 isolated from oak limbs.</title>
        <authorList>
            <person name="Navarro D."/>
            <person name="Drula E."/>
            <person name="Chaduli D."/>
            <person name="Cazenave R."/>
            <person name="Ahrendt S."/>
            <person name="Wang J."/>
            <person name="Lipzen A."/>
            <person name="Daum C."/>
            <person name="Barry K."/>
            <person name="Grigoriev I.V."/>
            <person name="Favel A."/>
            <person name="Rosso M.N."/>
            <person name="Martin F."/>
        </authorList>
    </citation>
    <scope>NUCLEOTIDE SEQUENCE [LARGE SCALE GENOMIC DNA]</scope>
    <source>
        <strain evidence="4 5">CIRM-BRFM 2984</strain>
    </source>
</reference>
<feature type="compositionally biased region" description="Low complexity" evidence="1">
    <location>
        <begin position="184"/>
        <end position="225"/>
    </location>
</feature>
<evidence type="ECO:0000256" key="1">
    <source>
        <dbReference type="SAM" id="MobiDB-lite"/>
    </source>
</evidence>
<feature type="region of interest" description="Disordered" evidence="1">
    <location>
        <begin position="290"/>
        <end position="378"/>
    </location>
</feature>
<keyword evidence="3" id="KW-0732">Signal</keyword>
<protein>
    <submittedName>
        <fullName evidence="4">Uncharacterized protein</fullName>
    </submittedName>
</protein>
<proteinExistence type="predicted"/>
<sequence>MRRLSLSLVLAAGLSNALVNITVDASDGSSVSFAPQNCQTTEPNDEAERSWQVSPGKIVHSERSWRRCDQVDARITLNFTGIAVYLIYPPSPDVMTINVALDSNHPELVTLPARTPTEPSSPVWGLSGLPNTEHLLAISGLRGSASPSTFMYTSLCDSSLCRRRKGGTEPEDPDETDEDPAPAPASSPSAGSSSASAKAPSSSSSVPSSIISSSSQPLPSSSNSADPLSAPLPTDAIVQVAPHRDTVGIIVGAVLGSLGLGLAALALLLYHRFRRRTVVAGYVEQPSPPYTASVEEGRPPSMRERSDRFSDTHTPAGTPLTRSPGRSLLTSLSSNSMGLAHLKTLSATQEEKSPESVTHDDATSLEIPPPGYDNESQA</sequence>
<dbReference type="AlphaFoldDB" id="A0AAV9Z8D4"/>
<name>A0AAV9Z8D4_9AGAR</name>
<feature type="chain" id="PRO_5043552928" evidence="3">
    <location>
        <begin position="18"/>
        <end position="378"/>
    </location>
</feature>
<gene>
    <name evidence="4" type="ORF">R3P38DRAFT_3132590</name>
</gene>
<feature type="region of interest" description="Disordered" evidence="1">
    <location>
        <begin position="161"/>
        <end position="229"/>
    </location>
</feature>
<feature type="compositionally biased region" description="Basic and acidic residues" evidence="1">
    <location>
        <begin position="295"/>
        <end position="311"/>
    </location>
</feature>
<keyword evidence="2" id="KW-0472">Membrane</keyword>
<comment type="caution">
    <text evidence="4">The sequence shown here is derived from an EMBL/GenBank/DDBJ whole genome shotgun (WGS) entry which is preliminary data.</text>
</comment>
<evidence type="ECO:0000313" key="4">
    <source>
        <dbReference type="EMBL" id="KAK6974621.1"/>
    </source>
</evidence>